<evidence type="ECO:0000313" key="6">
    <source>
        <dbReference type="Proteomes" id="UP000019277"/>
    </source>
</evidence>
<name>W7J0G4_9PSEU</name>
<gene>
    <name evidence="5" type="ORF">UO65_5140</name>
</gene>
<dbReference type="GO" id="GO:0003677">
    <property type="term" value="F:DNA binding"/>
    <property type="evidence" value="ECO:0007669"/>
    <property type="project" value="UniProtKB-KW"/>
</dbReference>
<keyword evidence="6" id="KW-1185">Reference proteome</keyword>
<dbReference type="AlphaFoldDB" id="W7J0G4"/>
<keyword evidence="1" id="KW-0805">Transcription regulation</keyword>
<dbReference type="PANTHER" id="PTHR30363">
    <property type="entry name" value="HTH-TYPE TRANSCRIPTIONAL REGULATOR SRLR-RELATED"/>
    <property type="match status" value="1"/>
</dbReference>
<dbReference type="PATRIC" id="fig|909613.9.peg.5137"/>
<dbReference type="Pfam" id="PF08220">
    <property type="entry name" value="HTH_DeoR"/>
    <property type="match status" value="1"/>
</dbReference>
<dbReference type="Proteomes" id="UP000019277">
    <property type="component" value="Unassembled WGS sequence"/>
</dbReference>
<evidence type="ECO:0000256" key="3">
    <source>
        <dbReference type="ARBA" id="ARBA00023163"/>
    </source>
</evidence>
<dbReference type="EMBL" id="AYXG01000197">
    <property type="protein sequence ID" value="EWC59599.1"/>
    <property type="molecule type" value="Genomic_DNA"/>
</dbReference>
<dbReference type="PANTHER" id="PTHR30363:SF44">
    <property type="entry name" value="AGA OPERON TRANSCRIPTIONAL REPRESSOR-RELATED"/>
    <property type="match status" value="1"/>
</dbReference>
<dbReference type="InterPro" id="IPR037171">
    <property type="entry name" value="NagB/RpiA_transferase-like"/>
</dbReference>
<dbReference type="STRING" id="909613.UO65_5140"/>
<dbReference type="Pfam" id="PF00455">
    <property type="entry name" value="DeoRC"/>
    <property type="match status" value="1"/>
</dbReference>
<dbReference type="InterPro" id="IPR050313">
    <property type="entry name" value="Carb_Metab_HTH_regulators"/>
</dbReference>
<dbReference type="RefSeq" id="WP_233427835.1">
    <property type="nucleotide sequence ID" value="NZ_AYXG01000197.1"/>
</dbReference>
<feature type="domain" description="HTH deoR-type" evidence="4">
    <location>
        <begin position="3"/>
        <end position="58"/>
    </location>
</feature>
<dbReference type="GO" id="GO:0003700">
    <property type="term" value="F:DNA-binding transcription factor activity"/>
    <property type="evidence" value="ECO:0007669"/>
    <property type="project" value="InterPro"/>
</dbReference>
<dbReference type="PRINTS" id="PR00037">
    <property type="entry name" value="HTHLACR"/>
</dbReference>
<proteinExistence type="predicted"/>
<dbReference type="SUPFAM" id="SSF46785">
    <property type="entry name" value="Winged helix' DNA-binding domain"/>
    <property type="match status" value="1"/>
</dbReference>
<evidence type="ECO:0000256" key="2">
    <source>
        <dbReference type="ARBA" id="ARBA00023125"/>
    </source>
</evidence>
<evidence type="ECO:0000259" key="4">
    <source>
        <dbReference type="PROSITE" id="PS51000"/>
    </source>
</evidence>
<accession>W7J0G4</accession>
<keyword evidence="3" id="KW-0804">Transcription</keyword>
<organism evidence="5 6">
    <name type="scientific">Actinokineospora spheciospongiae</name>
    <dbReference type="NCBI Taxonomy" id="909613"/>
    <lineage>
        <taxon>Bacteria</taxon>
        <taxon>Bacillati</taxon>
        <taxon>Actinomycetota</taxon>
        <taxon>Actinomycetes</taxon>
        <taxon>Pseudonocardiales</taxon>
        <taxon>Pseudonocardiaceae</taxon>
        <taxon>Actinokineospora</taxon>
    </lineage>
</organism>
<dbReference type="SUPFAM" id="SSF100950">
    <property type="entry name" value="NagB/RpiA/CoA transferase-like"/>
    <property type="match status" value="1"/>
</dbReference>
<protein>
    <submittedName>
        <fullName evidence="5">Transcriptional regulator, DeoR family</fullName>
    </submittedName>
</protein>
<evidence type="ECO:0000313" key="5">
    <source>
        <dbReference type="EMBL" id="EWC59599.1"/>
    </source>
</evidence>
<dbReference type="InterPro" id="IPR036390">
    <property type="entry name" value="WH_DNA-bd_sf"/>
</dbReference>
<dbReference type="InterPro" id="IPR018356">
    <property type="entry name" value="Tscrpt_reg_HTH_DeoR_CS"/>
</dbReference>
<evidence type="ECO:0000256" key="1">
    <source>
        <dbReference type="ARBA" id="ARBA00023015"/>
    </source>
</evidence>
<dbReference type="eggNOG" id="COG1349">
    <property type="taxonomic scope" value="Bacteria"/>
</dbReference>
<dbReference type="InterPro" id="IPR036388">
    <property type="entry name" value="WH-like_DNA-bd_sf"/>
</dbReference>
<dbReference type="Gene3D" id="1.10.10.10">
    <property type="entry name" value="Winged helix-like DNA-binding domain superfamily/Winged helix DNA-binding domain"/>
    <property type="match status" value="1"/>
</dbReference>
<reference evidence="5 6" key="1">
    <citation type="journal article" date="2014" name="Genome Announc.">
        <title>Draft Genome Sequence of the Antitrypanosomally Active Sponge-Associated Bacterium Actinokineospora sp. Strain EG49.</title>
        <authorList>
            <person name="Harjes J."/>
            <person name="Ryu T."/>
            <person name="Abdelmohsen U.R."/>
            <person name="Moitinho-Silva L."/>
            <person name="Horn H."/>
            <person name="Ravasi T."/>
            <person name="Hentschel U."/>
        </authorList>
    </citation>
    <scope>NUCLEOTIDE SEQUENCE [LARGE SCALE GENOMIC DNA]</scope>
    <source>
        <strain evidence="5 6">EG49</strain>
    </source>
</reference>
<sequence length="252" mass="26169">MRGDERRRVIVARLRQGQRVEVAAVAAETGASEMTVRRDLDALAATGVLRRVHGGAVAATPGSVEQPFATRATAGADAKRRIAAAVAAMVRDAEVVVLDSGTTAVQVAKALRGRPVTVMPLSLHAARELLDDPQARVLMCGGQPRRGEWALTGPLAVASLRAVRFDVAVISPCGFDTATGLTAVDLDDAQVKQEAMAAAGRVLAAVDGGKWGHTAMARICPADRVDVLITDDTAPAADRAELAGMGVTIHVC</sequence>
<dbReference type="PROSITE" id="PS51000">
    <property type="entry name" value="HTH_DEOR_2"/>
    <property type="match status" value="1"/>
</dbReference>
<dbReference type="PROSITE" id="PS00894">
    <property type="entry name" value="HTH_DEOR_1"/>
    <property type="match status" value="1"/>
</dbReference>
<comment type="caution">
    <text evidence="5">The sequence shown here is derived from an EMBL/GenBank/DDBJ whole genome shotgun (WGS) entry which is preliminary data.</text>
</comment>
<keyword evidence="2" id="KW-0238">DNA-binding</keyword>
<dbReference type="InterPro" id="IPR001034">
    <property type="entry name" value="DeoR_HTH"/>
</dbReference>
<dbReference type="InterPro" id="IPR014036">
    <property type="entry name" value="DeoR-like_C"/>
</dbReference>
<dbReference type="SMART" id="SM01134">
    <property type="entry name" value="DeoRC"/>
    <property type="match status" value="1"/>
</dbReference>
<dbReference type="SMART" id="SM00420">
    <property type="entry name" value="HTH_DEOR"/>
    <property type="match status" value="1"/>
</dbReference>